<accession>A0A8J7GHX3</accession>
<evidence type="ECO:0000313" key="2">
    <source>
        <dbReference type="Proteomes" id="UP000622552"/>
    </source>
</evidence>
<evidence type="ECO:0000313" key="1">
    <source>
        <dbReference type="EMBL" id="MBG6140958.1"/>
    </source>
</evidence>
<protein>
    <submittedName>
        <fullName evidence="1">Uncharacterized protein</fullName>
    </submittedName>
</protein>
<proteinExistence type="predicted"/>
<comment type="caution">
    <text evidence="1">The sequence shown here is derived from an EMBL/GenBank/DDBJ whole genome shotgun (WGS) entry which is preliminary data.</text>
</comment>
<dbReference type="EMBL" id="JADOUF010000001">
    <property type="protein sequence ID" value="MBG6140958.1"/>
    <property type="molecule type" value="Genomic_DNA"/>
</dbReference>
<sequence length="70" mass="7660">MVKIRFVDRPQLHPTFVATNPVILLGDGSPTSEYPTHRVVSVNVADLTVLDLADLLDELSITGGVEFRRG</sequence>
<dbReference type="Proteomes" id="UP000622552">
    <property type="component" value="Unassembled WGS sequence"/>
</dbReference>
<keyword evidence="2" id="KW-1185">Reference proteome</keyword>
<dbReference type="RefSeq" id="WP_197007449.1">
    <property type="nucleotide sequence ID" value="NZ_BONS01000019.1"/>
</dbReference>
<gene>
    <name evidence="1" type="ORF">IW245_007152</name>
</gene>
<reference evidence="1" key="1">
    <citation type="submission" date="2020-11" db="EMBL/GenBank/DDBJ databases">
        <title>Sequencing the genomes of 1000 actinobacteria strains.</title>
        <authorList>
            <person name="Klenk H.-P."/>
        </authorList>
    </citation>
    <scope>NUCLEOTIDE SEQUENCE</scope>
    <source>
        <strain evidence="1">DSM 45356</strain>
    </source>
</reference>
<name>A0A8J7GHX3_9ACTN</name>
<organism evidence="1 2">
    <name type="scientific">Longispora fulva</name>
    <dbReference type="NCBI Taxonomy" id="619741"/>
    <lineage>
        <taxon>Bacteria</taxon>
        <taxon>Bacillati</taxon>
        <taxon>Actinomycetota</taxon>
        <taxon>Actinomycetes</taxon>
        <taxon>Micromonosporales</taxon>
        <taxon>Micromonosporaceae</taxon>
        <taxon>Longispora</taxon>
    </lineage>
</organism>
<dbReference type="AlphaFoldDB" id="A0A8J7GHX3"/>